<sequence>METTRSSPSWSSSYVHRIDSGSTDESGFSSNLVTPTDEQELFLPTDGIEARLLGPLGGIEKGNKDHTISDLNVEFGDHNDDPPLVKVRPYSRGVPKQLETMDKDADLSTMASQISMAALDSSVSMSSLPSASELLAQSRRRSSALYHLPNAHISVEDIEITNSEAEDASLIRFEDFIPSMNDMEPTPDLEFSLSWPADLRSHIENVDPRACAVAITQALLFLPWCILVGATIVLSPAHLDMIAFSDSCWAKFVDKPSSPIYRYAYLAQYGMEHVTIFCGIVFLIIWFLPYAGWLILGCLAAQFSWTWNDFLEDKNIALGEDERQTVYQLAKTAWWNGDVEETEFVNGKYYSQGSLGSEQNCR</sequence>
<keyword evidence="2" id="KW-0812">Transmembrane</keyword>
<evidence type="ECO:0000256" key="2">
    <source>
        <dbReference type="SAM" id="Phobius"/>
    </source>
</evidence>
<organism evidence="3 4">
    <name type="scientific">Crepidotus variabilis</name>
    <dbReference type="NCBI Taxonomy" id="179855"/>
    <lineage>
        <taxon>Eukaryota</taxon>
        <taxon>Fungi</taxon>
        <taxon>Dikarya</taxon>
        <taxon>Basidiomycota</taxon>
        <taxon>Agaricomycotina</taxon>
        <taxon>Agaricomycetes</taxon>
        <taxon>Agaricomycetidae</taxon>
        <taxon>Agaricales</taxon>
        <taxon>Agaricineae</taxon>
        <taxon>Crepidotaceae</taxon>
        <taxon>Crepidotus</taxon>
    </lineage>
</organism>
<dbReference type="OrthoDB" id="2752889at2759"/>
<dbReference type="AlphaFoldDB" id="A0A9P6E4W6"/>
<feature type="compositionally biased region" description="Low complexity" evidence="1">
    <location>
        <begin position="1"/>
        <end position="13"/>
    </location>
</feature>
<evidence type="ECO:0000256" key="1">
    <source>
        <dbReference type="SAM" id="MobiDB-lite"/>
    </source>
</evidence>
<keyword evidence="2" id="KW-1133">Transmembrane helix</keyword>
<dbReference type="EMBL" id="MU157940">
    <property type="protein sequence ID" value="KAF9522577.1"/>
    <property type="molecule type" value="Genomic_DNA"/>
</dbReference>
<keyword evidence="2" id="KW-0472">Membrane</keyword>
<reference evidence="3" key="1">
    <citation type="submission" date="2020-11" db="EMBL/GenBank/DDBJ databases">
        <authorList>
            <consortium name="DOE Joint Genome Institute"/>
            <person name="Ahrendt S."/>
            <person name="Riley R."/>
            <person name="Andreopoulos W."/>
            <person name="Labutti K."/>
            <person name="Pangilinan J."/>
            <person name="Ruiz-Duenas F.J."/>
            <person name="Barrasa J.M."/>
            <person name="Sanchez-Garcia M."/>
            <person name="Camarero S."/>
            <person name="Miyauchi S."/>
            <person name="Serrano A."/>
            <person name="Linde D."/>
            <person name="Babiker R."/>
            <person name="Drula E."/>
            <person name="Ayuso-Fernandez I."/>
            <person name="Pacheco R."/>
            <person name="Padilla G."/>
            <person name="Ferreira P."/>
            <person name="Barriuso J."/>
            <person name="Kellner H."/>
            <person name="Castanera R."/>
            <person name="Alfaro M."/>
            <person name="Ramirez L."/>
            <person name="Pisabarro A.G."/>
            <person name="Kuo A."/>
            <person name="Tritt A."/>
            <person name="Lipzen A."/>
            <person name="He G."/>
            <person name="Yan M."/>
            <person name="Ng V."/>
            <person name="Cullen D."/>
            <person name="Martin F."/>
            <person name="Rosso M.-N."/>
            <person name="Henrissat B."/>
            <person name="Hibbett D."/>
            <person name="Martinez A.T."/>
            <person name="Grigoriev I.V."/>
        </authorList>
    </citation>
    <scope>NUCLEOTIDE SEQUENCE</scope>
    <source>
        <strain evidence="3">CBS 506.95</strain>
    </source>
</reference>
<protein>
    <submittedName>
        <fullName evidence="3">Uncharacterized protein</fullName>
    </submittedName>
</protein>
<evidence type="ECO:0000313" key="3">
    <source>
        <dbReference type="EMBL" id="KAF9522577.1"/>
    </source>
</evidence>
<name>A0A9P6E4W6_9AGAR</name>
<accession>A0A9P6E4W6</accession>
<evidence type="ECO:0000313" key="4">
    <source>
        <dbReference type="Proteomes" id="UP000807306"/>
    </source>
</evidence>
<comment type="caution">
    <text evidence="3">The sequence shown here is derived from an EMBL/GenBank/DDBJ whole genome shotgun (WGS) entry which is preliminary data.</text>
</comment>
<feature type="compositionally biased region" description="Polar residues" evidence="1">
    <location>
        <begin position="20"/>
        <end position="30"/>
    </location>
</feature>
<dbReference type="Proteomes" id="UP000807306">
    <property type="component" value="Unassembled WGS sequence"/>
</dbReference>
<feature type="transmembrane region" description="Helical" evidence="2">
    <location>
        <begin position="210"/>
        <end position="234"/>
    </location>
</feature>
<gene>
    <name evidence="3" type="ORF">CPB83DRAFT_887458</name>
</gene>
<feature type="region of interest" description="Disordered" evidence="1">
    <location>
        <begin position="1"/>
        <end position="30"/>
    </location>
</feature>
<keyword evidence="4" id="KW-1185">Reference proteome</keyword>
<proteinExistence type="predicted"/>
<feature type="transmembrane region" description="Helical" evidence="2">
    <location>
        <begin position="274"/>
        <end position="296"/>
    </location>
</feature>